<evidence type="ECO:0000313" key="2">
    <source>
        <dbReference type="EMBL" id="SCG80228.1"/>
    </source>
</evidence>
<evidence type="ECO:0000313" key="3">
    <source>
        <dbReference type="Proteomes" id="UP000198217"/>
    </source>
</evidence>
<keyword evidence="3" id="KW-1185">Reference proteome</keyword>
<evidence type="ECO:0008006" key="4">
    <source>
        <dbReference type="Google" id="ProtNLM"/>
    </source>
</evidence>
<dbReference type="AlphaFoldDB" id="A0A1C5KBX3"/>
<name>A0A1C5KBX3_9ACTN</name>
<accession>A0A1C5KBX3</accession>
<proteinExistence type="predicted"/>
<keyword evidence="1" id="KW-0732">Signal</keyword>
<gene>
    <name evidence="2" type="ORF">GA0070609_6317</name>
</gene>
<dbReference type="Proteomes" id="UP000198217">
    <property type="component" value="Chromosome I"/>
</dbReference>
<dbReference type="RefSeq" id="WP_157748341.1">
    <property type="nucleotide sequence ID" value="NZ_LT607750.1"/>
</dbReference>
<evidence type="ECO:0000256" key="1">
    <source>
        <dbReference type="SAM" id="SignalP"/>
    </source>
</evidence>
<organism evidence="2 3">
    <name type="scientific">Micromonospora echinaurantiaca</name>
    <dbReference type="NCBI Taxonomy" id="47857"/>
    <lineage>
        <taxon>Bacteria</taxon>
        <taxon>Bacillati</taxon>
        <taxon>Actinomycetota</taxon>
        <taxon>Actinomycetes</taxon>
        <taxon>Micromonosporales</taxon>
        <taxon>Micromonosporaceae</taxon>
        <taxon>Micromonospora</taxon>
    </lineage>
</organism>
<dbReference type="EMBL" id="LT607750">
    <property type="protein sequence ID" value="SCG80228.1"/>
    <property type="molecule type" value="Genomic_DNA"/>
</dbReference>
<dbReference type="PROSITE" id="PS51257">
    <property type="entry name" value="PROKAR_LIPOPROTEIN"/>
    <property type="match status" value="1"/>
</dbReference>
<feature type="signal peptide" evidence="1">
    <location>
        <begin position="1"/>
        <end position="21"/>
    </location>
</feature>
<sequence length="135" mass="14895">MRSRKYVPVAVPVAMALVALAGCGSDGDAGKDYANKLTKAGFDSVRVSAETKTSMRKNRKRKSTVAYVFTWTVNTDADPTSCEVTLRHPAYNSDSLRGDHWNIEEVNDTDVEGWGGNSPGPDKVRQLLREHNYDC</sequence>
<reference evidence="2 3" key="1">
    <citation type="submission" date="2016-06" db="EMBL/GenBank/DDBJ databases">
        <authorList>
            <person name="Kjaerup R.B."/>
            <person name="Dalgaard T.S."/>
            <person name="Juul-Madsen H.R."/>
        </authorList>
    </citation>
    <scope>NUCLEOTIDE SEQUENCE [LARGE SCALE GENOMIC DNA]</scope>
    <source>
        <strain evidence="2 3">DSM 43904</strain>
    </source>
</reference>
<protein>
    <recommendedName>
        <fullName evidence="4">Lipoprotein</fullName>
    </recommendedName>
</protein>
<feature type="chain" id="PRO_5038684509" description="Lipoprotein" evidence="1">
    <location>
        <begin position="22"/>
        <end position="135"/>
    </location>
</feature>